<evidence type="ECO:0000313" key="2">
    <source>
        <dbReference type="EMBL" id="EXX73996.1"/>
    </source>
</evidence>
<name>A0A015LMR5_RHIIW</name>
<organism evidence="2 3">
    <name type="scientific">Rhizophagus irregularis (strain DAOM 197198w)</name>
    <name type="common">Glomus intraradices</name>
    <dbReference type="NCBI Taxonomy" id="1432141"/>
    <lineage>
        <taxon>Eukaryota</taxon>
        <taxon>Fungi</taxon>
        <taxon>Fungi incertae sedis</taxon>
        <taxon>Mucoromycota</taxon>
        <taxon>Glomeromycotina</taxon>
        <taxon>Glomeromycetes</taxon>
        <taxon>Glomerales</taxon>
        <taxon>Glomeraceae</taxon>
        <taxon>Rhizophagus</taxon>
    </lineage>
</organism>
<sequence length="116" mass="13549">MQHPTLTRFIIIFFIILHIAQAYKLTVDLSFFSVCRVYVTDCHGKTLRDAGWKNCDSGYKWHWDEAPETYCLHIYPKTNGDDNRWCQGYKDDCIFVTGDPVGWEMFNCAGNKCDTH</sequence>
<keyword evidence="3" id="KW-1185">Reference proteome</keyword>
<accession>A0A015LMR5</accession>
<dbReference type="HOGENOM" id="CLU_2098097_0_0_1"/>
<reference evidence="2 3" key="1">
    <citation type="submission" date="2014-02" db="EMBL/GenBank/DDBJ databases">
        <title>Single nucleus genome sequencing reveals high similarity among nuclei of an endomycorrhizal fungus.</title>
        <authorList>
            <person name="Lin K."/>
            <person name="Geurts R."/>
            <person name="Zhang Z."/>
            <person name="Limpens E."/>
            <person name="Saunders D.G."/>
            <person name="Mu D."/>
            <person name="Pang E."/>
            <person name="Cao H."/>
            <person name="Cha H."/>
            <person name="Lin T."/>
            <person name="Zhou Q."/>
            <person name="Shang Y."/>
            <person name="Li Y."/>
            <person name="Ivanov S."/>
            <person name="Sharma T."/>
            <person name="Velzen R.V."/>
            <person name="Ruijter N.D."/>
            <person name="Aanen D.K."/>
            <person name="Win J."/>
            <person name="Kamoun S."/>
            <person name="Bisseling T."/>
            <person name="Huang S."/>
        </authorList>
    </citation>
    <scope>NUCLEOTIDE SEQUENCE [LARGE SCALE GENOMIC DNA]</scope>
    <source>
        <strain evidence="3">DAOM197198w</strain>
    </source>
</reference>
<evidence type="ECO:0000313" key="3">
    <source>
        <dbReference type="Proteomes" id="UP000022910"/>
    </source>
</evidence>
<evidence type="ECO:0000256" key="1">
    <source>
        <dbReference type="SAM" id="SignalP"/>
    </source>
</evidence>
<comment type="caution">
    <text evidence="2">The sequence shown here is derived from an EMBL/GenBank/DDBJ whole genome shotgun (WGS) entry which is preliminary data.</text>
</comment>
<dbReference type="OrthoDB" id="2428084at2759"/>
<dbReference type="AlphaFoldDB" id="A0A015LMR5"/>
<feature type="chain" id="PRO_5001476614" description="C-type lectin domain-containing protein" evidence="1">
    <location>
        <begin position="23"/>
        <end position="116"/>
    </location>
</feature>
<dbReference type="Proteomes" id="UP000022910">
    <property type="component" value="Unassembled WGS sequence"/>
</dbReference>
<feature type="signal peptide" evidence="1">
    <location>
        <begin position="1"/>
        <end position="22"/>
    </location>
</feature>
<keyword evidence="1" id="KW-0732">Signal</keyword>
<protein>
    <recommendedName>
        <fullName evidence="4">C-type lectin domain-containing protein</fullName>
    </recommendedName>
</protein>
<proteinExistence type="predicted"/>
<gene>
    <name evidence="2" type="ORF">RirG_055210</name>
</gene>
<evidence type="ECO:0008006" key="4">
    <source>
        <dbReference type="Google" id="ProtNLM"/>
    </source>
</evidence>
<dbReference type="EMBL" id="JEMT01013357">
    <property type="protein sequence ID" value="EXX73996.1"/>
    <property type="molecule type" value="Genomic_DNA"/>
</dbReference>